<protein>
    <recommendedName>
        <fullName evidence="3">acid phosphatase</fullName>
        <ecNumber evidence="3">3.1.3.2</ecNumber>
    </recommendedName>
</protein>
<evidence type="ECO:0000256" key="5">
    <source>
        <dbReference type="ARBA" id="ARBA00022801"/>
    </source>
</evidence>
<reference evidence="9" key="1">
    <citation type="submission" date="2022-01" db="EMBL/GenBank/DDBJ databases">
        <authorList>
            <person name="King R."/>
        </authorList>
    </citation>
    <scope>NUCLEOTIDE SEQUENCE</scope>
</reference>
<evidence type="ECO:0000256" key="8">
    <source>
        <dbReference type="SAM" id="SignalP"/>
    </source>
</evidence>
<evidence type="ECO:0000256" key="7">
    <source>
        <dbReference type="ARBA" id="ARBA00023180"/>
    </source>
</evidence>
<evidence type="ECO:0000313" key="10">
    <source>
        <dbReference type="Proteomes" id="UP001153636"/>
    </source>
</evidence>
<evidence type="ECO:0000256" key="3">
    <source>
        <dbReference type="ARBA" id="ARBA00012646"/>
    </source>
</evidence>
<dbReference type="InterPro" id="IPR033379">
    <property type="entry name" value="Acid_Pase_AS"/>
</dbReference>
<comment type="catalytic activity">
    <reaction evidence="1">
        <text>a phosphate monoester + H2O = an alcohol + phosphate</text>
        <dbReference type="Rhea" id="RHEA:15017"/>
        <dbReference type="ChEBI" id="CHEBI:15377"/>
        <dbReference type="ChEBI" id="CHEBI:30879"/>
        <dbReference type="ChEBI" id="CHEBI:43474"/>
        <dbReference type="ChEBI" id="CHEBI:67140"/>
        <dbReference type="EC" id="3.1.3.2"/>
    </reaction>
</comment>
<dbReference type="InterPro" id="IPR050645">
    <property type="entry name" value="Histidine_acid_phosphatase"/>
</dbReference>
<comment type="similarity">
    <text evidence="2">Belongs to the histidine acid phosphatase family.</text>
</comment>
<keyword evidence="4 8" id="KW-0732">Signal</keyword>
<evidence type="ECO:0000313" key="9">
    <source>
        <dbReference type="EMBL" id="CAH1098919.1"/>
    </source>
</evidence>
<dbReference type="InterPro" id="IPR000560">
    <property type="entry name" value="His_Pase_clade-2"/>
</dbReference>
<gene>
    <name evidence="9" type="ORF">PSYICH_LOCUS57</name>
</gene>
<dbReference type="PANTHER" id="PTHR11567">
    <property type="entry name" value="ACID PHOSPHATASE-RELATED"/>
    <property type="match status" value="1"/>
</dbReference>
<keyword evidence="10" id="KW-1185">Reference proteome</keyword>
<dbReference type="CDD" id="cd07061">
    <property type="entry name" value="HP_HAP_like"/>
    <property type="match status" value="1"/>
</dbReference>
<evidence type="ECO:0000256" key="6">
    <source>
        <dbReference type="ARBA" id="ARBA00023157"/>
    </source>
</evidence>
<dbReference type="PANTHER" id="PTHR11567:SF211">
    <property type="entry name" value="PROSTATIC ACID PHOSPHATASE"/>
    <property type="match status" value="1"/>
</dbReference>
<keyword evidence="7" id="KW-0325">Glycoprotein</keyword>
<dbReference type="PROSITE" id="PS51257">
    <property type="entry name" value="PROKAR_LIPOPROTEIN"/>
    <property type="match status" value="1"/>
</dbReference>
<dbReference type="InterPro" id="IPR029033">
    <property type="entry name" value="His_PPase_superfam"/>
</dbReference>
<name>A0A9P0CGU0_9CUCU</name>
<dbReference type="AlphaFoldDB" id="A0A9P0CGU0"/>
<dbReference type="OrthoDB" id="6723085at2759"/>
<evidence type="ECO:0000256" key="1">
    <source>
        <dbReference type="ARBA" id="ARBA00000032"/>
    </source>
</evidence>
<feature type="signal peptide" evidence="8">
    <location>
        <begin position="1"/>
        <end position="18"/>
    </location>
</feature>
<accession>A0A9P0CGU0</accession>
<dbReference type="PROSITE" id="PS00778">
    <property type="entry name" value="HIS_ACID_PHOSPHAT_2"/>
    <property type="match status" value="1"/>
</dbReference>
<evidence type="ECO:0000256" key="4">
    <source>
        <dbReference type="ARBA" id="ARBA00022729"/>
    </source>
</evidence>
<keyword evidence="6" id="KW-1015">Disulfide bond</keyword>
<dbReference type="Proteomes" id="UP001153636">
    <property type="component" value="Chromosome 1"/>
</dbReference>
<dbReference type="GO" id="GO:0003993">
    <property type="term" value="F:acid phosphatase activity"/>
    <property type="evidence" value="ECO:0007669"/>
    <property type="project" value="UniProtKB-EC"/>
</dbReference>
<sequence>MKFIKSIFFVFLVAIACAVNTDNLVALVQIFRHGERTPIEFYKNDPFKDHWGDLGTGQLTNEGRRQLYVLGQYTRQRYSQWLPQKYNKIFFRAETTDVDRTHISGQSYLYGLFPAIDDQIWLENVNWQAIPLHPADPKIVAFTFTTCLQVLLKNLLATDEFVKINKENADLYAYLSKNTGNNVSDIYSIISIYDALYIENNAGLDLPKWTQKVFPDPMKDLYAFYFKTLTYTAQLKRIYVGTFLNEIVEYFEKMAADASSAPKFQVYCAHDNNVAAILDSFASFEPPYPPEFGSTIWLELRKTINDIPYVNVWSKNGDNVTQISINGCDLDCPLYDVKSKLKEILVDVDTVDKECSSIIKKH</sequence>
<dbReference type="EMBL" id="OV651813">
    <property type="protein sequence ID" value="CAH1098919.1"/>
    <property type="molecule type" value="Genomic_DNA"/>
</dbReference>
<feature type="chain" id="PRO_5040508371" description="acid phosphatase" evidence="8">
    <location>
        <begin position="19"/>
        <end position="362"/>
    </location>
</feature>
<evidence type="ECO:0000256" key="2">
    <source>
        <dbReference type="ARBA" id="ARBA00005375"/>
    </source>
</evidence>
<keyword evidence="5" id="KW-0378">Hydrolase</keyword>
<proteinExistence type="inferred from homology"/>
<dbReference type="EC" id="3.1.3.2" evidence="3"/>
<dbReference type="Gene3D" id="3.40.50.1240">
    <property type="entry name" value="Phosphoglycerate mutase-like"/>
    <property type="match status" value="1"/>
</dbReference>
<organism evidence="9 10">
    <name type="scientific">Psylliodes chrysocephalus</name>
    <dbReference type="NCBI Taxonomy" id="3402493"/>
    <lineage>
        <taxon>Eukaryota</taxon>
        <taxon>Metazoa</taxon>
        <taxon>Ecdysozoa</taxon>
        <taxon>Arthropoda</taxon>
        <taxon>Hexapoda</taxon>
        <taxon>Insecta</taxon>
        <taxon>Pterygota</taxon>
        <taxon>Neoptera</taxon>
        <taxon>Endopterygota</taxon>
        <taxon>Coleoptera</taxon>
        <taxon>Polyphaga</taxon>
        <taxon>Cucujiformia</taxon>
        <taxon>Chrysomeloidea</taxon>
        <taxon>Chrysomelidae</taxon>
        <taxon>Galerucinae</taxon>
        <taxon>Alticini</taxon>
        <taxon>Psylliodes</taxon>
    </lineage>
</organism>
<dbReference type="PROSITE" id="PS00616">
    <property type="entry name" value="HIS_ACID_PHOSPHAT_1"/>
    <property type="match status" value="1"/>
</dbReference>
<dbReference type="SUPFAM" id="SSF53254">
    <property type="entry name" value="Phosphoglycerate mutase-like"/>
    <property type="match status" value="1"/>
</dbReference>
<dbReference type="Pfam" id="PF00328">
    <property type="entry name" value="His_Phos_2"/>
    <property type="match status" value="1"/>
</dbReference>